<dbReference type="Gene3D" id="3.30.230.10">
    <property type="match status" value="1"/>
</dbReference>
<dbReference type="Proteomes" id="UP000321389">
    <property type="component" value="Chromosome"/>
</dbReference>
<evidence type="ECO:0000259" key="11">
    <source>
        <dbReference type="Pfam" id="PF00288"/>
    </source>
</evidence>
<dbReference type="Pfam" id="PF00288">
    <property type="entry name" value="GHMP_kinases_N"/>
    <property type="match status" value="1"/>
</dbReference>
<dbReference type="GO" id="GO:0019288">
    <property type="term" value="P:isopentenyl diphosphate biosynthetic process, methylerythritol 4-phosphate pathway"/>
    <property type="evidence" value="ECO:0007669"/>
    <property type="project" value="UniProtKB-UniRule"/>
</dbReference>
<feature type="domain" description="GHMP kinase C-terminal" evidence="12">
    <location>
        <begin position="215"/>
        <end position="275"/>
    </location>
</feature>
<feature type="binding site" evidence="10">
    <location>
        <begin position="100"/>
        <end position="110"/>
    </location>
    <ligand>
        <name>ATP</name>
        <dbReference type="ChEBI" id="CHEBI:30616"/>
    </ligand>
</feature>
<dbReference type="PIRSF" id="PIRSF010376">
    <property type="entry name" value="IspE"/>
    <property type="match status" value="1"/>
</dbReference>
<organism evidence="13 14">
    <name type="scientific">Nitratireductor mangrovi</name>
    <dbReference type="NCBI Taxonomy" id="2599600"/>
    <lineage>
        <taxon>Bacteria</taxon>
        <taxon>Pseudomonadati</taxon>
        <taxon>Pseudomonadota</taxon>
        <taxon>Alphaproteobacteria</taxon>
        <taxon>Hyphomicrobiales</taxon>
        <taxon>Phyllobacteriaceae</taxon>
        <taxon>Nitratireductor</taxon>
    </lineage>
</organism>
<accession>A0A5B8KYA7</accession>
<keyword evidence="8 10" id="KW-0414">Isoprene biosynthesis</keyword>
<dbReference type="InterPro" id="IPR036554">
    <property type="entry name" value="GHMP_kinase_C_sf"/>
</dbReference>
<evidence type="ECO:0000256" key="3">
    <source>
        <dbReference type="ARBA" id="ARBA00017473"/>
    </source>
</evidence>
<dbReference type="PANTHER" id="PTHR43527:SF2">
    <property type="entry name" value="4-DIPHOSPHOCYTIDYL-2-C-METHYL-D-ERYTHRITOL KINASE, CHLOROPLASTIC"/>
    <property type="match status" value="1"/>
</dbReference>
<reference evidence="13" key="1">
    <citation type="submission" date="2020-04" db="EMBL/GenBank/DDBJ databases">
        <title>Nitratireductor sp. nov. isolated from mangrove soil.</title>
        <authorList>
            <person name="Ye Y."/>
        </authorList>
    </citation>
    <scope>NUCLEOTIDE SEQUENCE</scope>
    <source>
        <strain evidence="13">SY7</strain>
    </source>
</reference>
<comment type="catalytic activity">
    <reaction evidence="10">
        <text>4-CDP-2-C-methyl-D-erythritol + ATP = 4-CDP-2-C-methyl-D-erythritol 2-phosphate + ADP + H(+)</text>
        <dbReference type="Rhea" id="RHEA:18437"/>
        <dbReference type="ChEBI" id="CHEBI:15378"/>
        <dbReference type="ChEBI" id="CHEBI:30616"/>
        <dbReference type="ChEBI" id="CHEBI:57823"/>
        <dbReference type="ChEBI" id="CHEBI:57919"/>
        <dbReference type="ChEBI" id="CHEBI:456216"/>
        <dbReference type="EC" id="2.7.1.148"/>
    </reaction>
</comment>
<dbReference type="Gene3D" id="3.30.70.890">
    <property type="entry name" value="GHMP kinase, C-terminal domain"/>
    <property type="match status" value="1"/>
</dbReference>
<dbReference type="RefSeq" id="WP_146299106.1">
    <property type="nucleotide sequence ID" value="NZ_CP042301.2"/>
</dbReference>
<evidence type="ECO:0000256" key="2">
    <source>
        <dbReference type="ARBA" id="ARBA00012052"/>
    </source>
</evidence>
<evidence type="ECO:0000256" key="7">
    <source>
        <dbReference type="ARBA" id="ARBA00022840"/>
    </source>
</evidence>
<dbReference type="InterPro" id="IPR013750">
    <property type="entry name" value="GHMP_kinase_C_dom"/>
</dbReference>
<keyword evidence="5 10" id="KW-0547">Nucleotide-binding</keyword>
<comment type="function">
    <text evidence="10">Catalyzes the phosphorylation of the position 2 hydroxy group of 4-diphosphocytidyl-2C-methyl-D-erythritol.</text>
</comment>
<evidence type="ECO:0000256" key="10">
    <source>
        <dbReference type="HAMAP-Rule" id="MF_00061"/>
    </source>
</evidence>
<dbReference type="GO" id="GO:0005524">
    <property type="term" value="F:ATP binding"/>
    <property type="evidence" value="ECO:0007669"/>
    <property type="project" value="UniProtKB-UniRule"/>
</dbReference>
<dbReference type="Pfam" id="PF08544">
    <property type="entry name" value="GHMP_kinases_C"/>
    <property type="match status" value="1"/>
</dbReference>
<evidence type="ECO:0000256" key="4">
    <source>
        <dbReference type="ARBA" id="ARBA00022679"/>
    </source>
</evidence>
<dbReference type="GO" id="GO:0050515">
    <property type="term" value="F:4-(cytidine 5'-diphospho)-2-C-methyl-D-erythritol kinase activity"/>
    <property type="evidence" value="ECO:0007669"/>
    <property type="project" value="UniProtKB-UniRule"/>
</dbReference>
<dbReference type="SUPFAM" id="SSF54211">
    <property type="entry name" value="Ribosomal protein S5 domain 2-like"/>
    <property type="match status" value="1"/>
</dbReference>
<evidence type="ECO:0000256" key="6">
    <source>
        <dbReference type="ARBA" id="ARBA00022777"/>
    </source>
</evidence>
<dbReference type="InterPro" id="IPR014721">
    <property type="entry name" value="Ribsml_uS5_D2-typ_fold_subgr"/>
</dbReference>
<dbReference type="InterPro" id="IPR004424">
    <property type="entry name" value="IspE"/>
</dbReference>
<dbReference type="HAMAP" id="MF_00061">
    <property type="entry name" value="IspE"/>
    <property type="match status" value="1"/>
</dbReference>
<dbReference type="EMBL" id="CP042301">
    <property type="protein sequence ID" value="QDZ00458.1"/>
    <property type="molecule type" value="Genomic_DNA"/>
</dbReference>
<dbReference type="UniPathway" id="UPA00056">
    <property type="reaction ID" value="UER00094"/>
</dbReference>
<sequence>MHGPGLRTLAPAKINLALHVTGRRTDGYHLIDTLVTFAEAGDALELKPAVLDSFTVSGRYGGDVPIDGDNLVLKARDLLRRRFGVVATRPVSIRLVKNLPVASGIGGGSSDAAALLRGLDAMLGIDAGPEALGRIGLELGADLPMCVAGQPLTARGIGDETDPVAPWPQLPIVLANPGVAVATPDVFAQLTRRDGTALPPLPERRDVAAVLAWLAATRNDLEPPAIALAPAISEALAALDANGARFSRMSGSGATCFGVFETMAAADTAARAIGAAQPGWFVAATQTRGTTP</sequence>
<dbReference type="InterPro" id="IPR006204">
    <property type="entry name" value="GHMP_kinase_N_dom"/>
</dbReference>
<comment type="similarity">
    <text evidence="1 10">Belongs to the GHMP kinase family. IspE subfamily.</text>
</comment>
<comment type="pathway">
    <text evidence="10">Isoprenoid biosynthesis; isopentenyl diphosphate biosynthesis via DXP pathway; isopentenyl diphosphate from 1-deoxy-D-xylulose 5-phosphate: step 3/6.</text>
</comment>
<proteinExistence type="inferred from homology"/>
<gene>
    <name evidence="10" type="primary">ispE</name>
    <name evidence="13" type="ORF">FQ775_08740</name>
</gene>
<feature type="domain" description="GHMP kinase N-terminal" evidence="11">
    <location>
        <begin position="70"/>
        <end position="149"/>
    </location>
</feature>
<dbReference type="KEGG" id="niy:FQ775_08740"/>
<feature type="active site" evidence="10">
    <location>
        <position position="13"/>
    </location>
</feature>
<dbReference type="GO" id="GO:0016114">
    <property type="term" value="P:terpenoid biosynthetic process"/>
    <property type="evidence" value="ECO:0007669"/>
    <property type="project" value="UniProtKB-UniRule"/>
</dbReference>
<dbReference type="SUPFAM" id="SSF55060">
    <property type="entry name" value="GHMP Kinase, C-terminal domain"/>
    <property type="match status" value="1"/>
</dbReference>
<evidence type="ECO:0000256" key="5">
    <source>
        <dbReference type="ARBA" id="ARBA00022741"/>
    </source>
</evidence>
<evidence type="ECO:0000313" key="13">
    <source>
        <dbReference type="EMBL" id="QDZ00458.1"/>
    </source>
</evidence>
<keyword evidence="4 10" id="KW-0808">Transferase</keyword>
<evidence type="ECO:0000256" key="8">
    <source>
        <dbReference type="ARBA" id="ARBA00023229"/>
    </source>
</evidence>
<dbReference type="EC" id="2.7.1.148" evidence="2 10"/>
<keyword evidence="7 10" id="KW-0067">ATP-binding</keyword>
<dbReference type="PANTHER" id="PTHR43527">
    <property type="entry name" value="4-DIPHOSPHOCYTIDYL-2-C-METHYL-D-ERYTHRITOL KINASE, CHLOROPLASTIC"/>
    <property type="match status" value="1"/>
</dbReference>
<keyword evidence="14" id="KW-1185">Reference proteome</keyword>
<protein>
    <recommendedName>
        <fullName evidence="3 10">4-diphosphocytidyl-2-C-methyl-D-erythritol kinase</fullName>
        <shortName evidence="10">CMK</shortName>
        <ecNumber evidence="2 10">2.7.1.148</ecNumber>
    </recommendedName>
    <alternativeName>
        <fullName evidence="9 10">4-(cytidine-5'-diphospho)-2-C-methyl-D-erythritol kinase</fullName>
    </alternativeName>
</protein>
<evidence type="ECO:0000313" key="14">
    <source>
        <dbReference type="Proteomes" id="UP000321389"/>
    </source>
</evidence>
<evidence type="ECO:0000256" key="9">
    <source>
        <dbReference type="ARBA" id="ARBA00032554"/>
    </source>
</evidence>
<feature type="active site" evidence="10">
    <location>
        <position position="142"/>
    </location>
</feature>
<dbReference type="OrthoDB" id="9809438at2"/>
<name>A0A5B8KYA7_9HYPH</name>
<evidence type="ECO:0000259" key="12">
    <source>
        <dbReference type="Pfam" id="PF08544"/>
    </source>
</evidence>
<evidence type="ECO:0000256" key="1">
    <source>
        <dbReference type="ARBA" id="ARBA00009684"/>
    </source>
</evidence>
<dbReference type="NCBIfam" id="TIGR00154">
    <property type="entry name" value="ispE"/>
    <property type="match status" value="1"/>
</dbReference>
<keyword evidence="6 10" id="KW-0418">Kinase</keyword>
<dbReference type="InterPro" id="IPR020568">
    <property type="entry name" value="Ribosomal_Su5_D2-typ_SF"/>
</dbReference>
<dbReference type="AlphaFoldDB" id="A0A5B8KYA7"/>
<dbReference type="NCBIfam" id="NF011202">
    <property type="entry name" value="PRK14608.1"/>
    <property type="match status" value="1"/>
</dbReference>